<dbReference type="InterPro" id="IPR027054">
    <property type="entry name" value="ALG2"/>
</dbReference>
<protein>
    <recommendedName>
        <fullName evidence="10">Alpha-1,3/1,6-mannosyltransferase ALG2</fullName>
        <ecNumber evidence="10">2.4.1.132</ecNumber>
        <ecNumber evidence="10">2.4.1.257</ecNumber>
    </recommendedName>
    <alternativeName>
        <fullName evidence="10">GDP-Man:Man(1)GlcNAc(2)-PP-Dol alpha-1,3-mannosyltransferase</fullName>
    </alternativeName>
</protein>
<evidence type="ECO:0000256" key="10">
    <source>
        <dbReference type="RuleBase" id="RU367136"/>
    </source>
</evidence>
<evidence type="ECO:0000256" key="9">
    <source>
        <dbReference type="ARBA" id="ARBA00045104"/>
    </source>
</evidence>
<evidence type="ECO:0000256" key="1">
    <source>
        <dbReference type="ARBA" id="ARBA00004922"/>
    </source>
</evidence>
<dbReference type="GO" id="GO:0102704">
    <property type="term" value="F:GDP-Man:Man(2)GlcNAc(2)-PP-Dol alpha-1,6-mannosyltransferase activity"/>
    <property type="evidence" value="ECO:0007669"/>
    <property type="project" value="UniProtKB-UniRule"/>
</dbReference>
<comment type="function">
    <text evidence="10">Mannosylates Man(2)GlcNAc(2)-dolichol diphosphate and Man(1)GlcNAc(2)-dolichol diphosphate to form Man(3)GlcNAc(2)-dolichol diphosphate.</text>
</comment>
<evidence type="ECO:0000256" key="8">
    <source>
        <dbReference type="ARBA" id="ARBA00045103"/>
    </source>
</evidence>
<dbReference type="Gene3D" id="3.40.50.2000">
    <property type="entry name" value="Glycogen Phosphorylase B"/>
    <property type="match status" value="2"/>
</dbReference>
<comment type="similarity">
    <text evidence="10">Belongs to the glycosyltransferase group 1 family.</text>
</comment>
<dbReference type="FunFam" id="3.40.50.2000:FF:000210">
    <property type="entry name" value="Alpha-1,3/1,6-mannosyltransferase ALG2"/>
    <property type="match status" value="1"/>
</dbReference>
<comment type="catalytic activity">
    <reaction evidence="9 10">
        <text>an alpha-D-Man-(1-&gt;3)-beta-D-Man-(1-&gt;4)-beta-D-GlcNAc-(1-&gt;4)-alpha-D-GlcNAc-diphospho-di-trans,poly-cis-dolichol + GDP-alpha-D-mannose = an alpha-D-Man-(1-&gt;3)-[alpha-D-Man-(1-&gt;6)]-beta-D-Man-(1-&gt;4)-beta-D-GlcNAc-(1-&gt;4)-alpha-D-GlcNAc-diphospho-di-trans,poly-cis-dolichol + GDP + H(+)</text>
        <dbReference type="Rhea" id="RHEA:29519"/>
        <dbReference type="Rhea" id="RHEA-COMP:19513"/>
        <dbReference type="Rhea" id="RHEA-COMP:19515"/>
        <dbReference type="ChEBI" id="CHEBI:15378"/>
        <dbReference type="ChEBI" id="CHEBI:57527"/>
        <dbReference type="ChEBI" id="CHEBI:58189"/>
        <dbReference type="ChEBI" id="CHEBI:132510"/>
        <dbReference type="ChEBI" id="CHEBI:132511"/>
        <dbReference type="EC" id="2.4.1.257"/>
    </reaction>
    <physiologicalReaction direction="left-to-right" evidence="9 10">
        <dbReference type="Rhea" id="RHEA:29520"/>
    </physiologicalReaction>
</comment>
<comment type="catalytic activity">
    <reaction evidence="8 10">
        <text>a beta-D-Man-(1-&gt;4)-beta-D-GlcNAc-(1-&gt;4)-alpha-D-GlcNAc-diphospho-di-trans,poly-cis-dolichol + GDP-alpha-D-mannose = an alpha-D-Man-(1-&gt;3)-beta-D-Man-(1-&gt;4)-beta-D-GlcNAc-(1-&gt;4)-alpha-D-GlcNAc-diphospho-di-trans,poly-cis-dolichol + GDP + H(+)</text>
        <dbReference type="Rhea" id="RHEA:29515"/>
        <dbReference type="Rhea" id="RHEA-COMP:19511"/>
        <dbReference type="Rhea" id="RHEA-COMP:19513"/>
        <dbReference type="ChEBI" id="CHEBI:15378"/>
        <dbReference type="ChEBI" id="CHEBI:57527"/>
        <dbReference type="ChEBI" id="CHEBI:58189"/>
        <dbReference type="ChEBI" id="CHEBI:58472"/>
        <dbReference type="ChEBI" id="CHEBI:132510"/>
        <dbReference type="EC" id="2.4.1.132"/>
    </reaction>
    <physiologicalReaction direction="left-to-right" evidence="8 10">
        <dbReference type="Rhea" id="RHEA:29516"/>
    </physiologicalReaction>
</comment>
<evidence type="ECO:0000256" key="2">
    <source>
        <dbReference type="ARBA" id="ARBA00022676"/>
    </source>
</evidence>
<organism evidence="13">
    <name type="scientific">Scylla olivacea</name>
    <name type="common">Orange mud crab</name>
    <name type="synonym">Cancer olivacea</name>
    <dbReference type="NCBI Taxonomy" id="85551"/>
    <lineage>
        <taxon>Eukaryota</taxon>
        <taxon>Metazoa</taxon>
        <taxon>Ecdysozoa</taxon>
        <taxon>Arthropoda</taxon>
        <taxon>Crustacea</taxon>
        <taxon>Multicrustacea</taxon>
        <taxon>Malacostraca</taxon>
        <taxon>Eumalacostraca</taxon>
        <taxon>Eucarida</taxon>
        <taxon>Decapoda</taxon>
        <taxon>Pleocyemata</taxon>
        <taxon>Brachyura</taxon>
        <taxon>Eubrachyura</taxon>
        <taxon>Portunoidea</taxon>
        <taxon>Portunidae</taxon>
        <taxon>Portuninae</taxon>
        <taxon>Scylla</taxon>
    </lineage>
</organism>
<dbReference type="EMBL" id="GDRN01061390">
    <property type="protein sequence ID" value="JAI65213.1"/>
    <property type="molecule type" value="Transcribed_RNA"/>
</dbReference>
<dbReference type="PANTHER" id="PTHR45918:SF1">
    <property type="entry name" value="ALPHA-1,3_1,6-MANNOSYLTRANSFERASE ALG2"/>
    <property type="match status" value="1"/>
</dbReference>
<dbReference type="GO" id="GO:0004378">
    <property type="term" value="F:GDP-Man:Man(1)GlcNAc(2)-PP-Dol alpha-1,3-mannosyltransferase activity"/>
    <property type="evidence" value="ECO:0007669"/>
    <property type="project" value="UniProtKB-UniRule"/>
</dbReference>
<keyword evidence="6 10" id="KW-1133">Transmembrane helix</keyword>
<dbReference type="Pfam" id="PF00534">
    <property type="entry name" value="Glycos_transf_1"/>
    <property type="match status" value="1"/>
</dbReference>
<proteinExistence type="inferred from homology"/>
<sequence length="407" mass="45540">MVVVAFVHPDLGIGGAERLVVDAALALRRKGHQVHLFTAHHDPTHCFPETTDGQLEVTCVGDWLPRSTCGSLMALWAYVRMVYVALYLVLASGLAFDVVFVDQVSACIPFLRLRRQAKILFYCHFPDQLLTQRRTVLKKLYRYILDTLEECTTRQADCVLVNSHFTASVYRDTFPSIGSAPSVLYPSLDFDKFDKYSSLNLHDVGLDIDSTCVFLSLNRFERKKNLNLALESFSLLVEKVGKQHASALHLVLAGGYDHHLQENVEHYCELVNTARSLGIVDMVTFLKSPEDRVKVALLRAAKCLLYTPDKEHFGIVPVEAMYLGTPVIAVNSGGPRETVVSGETGILTHQTPEAFAEAMETFVTGKSDRETMGAAAHNRVISNFSFIKFSEHLNYIIQGLMDERKQK</sequence>
<reference evidence="13" key="1">
    <citation type="submission" date="2015-09" db="EMBL/GenBank/DDBJ databases">
        <title>Scylla olivacea transcriptome.</title>
        <authorList>
            <person name="Ikhwanuddin M."/>
        </authorList>
    </citation>
    <scope>NUCLEOTIDE SEQUENCE</scope>
</reference>
<evidence type="ECO:0000256" key="4">
    <source>
        <dbReference type="ARBA" id="ARBA00022692"/>
    </source>
</evidence>
<name>A0A0P4WF67_SCYOL</name>
<dbReference type="Pfam" id="PF13439">
    <property type="entry name" value="Glyco_transf_4"/>
    <property type="match status" value="1"/>
</dbReference>
<evidence type="ECO:0000259" key="12">
    <source>
        <dbReference type="Pfam" id="PF13439"/>
    </source>
</evidence>
<dbReference type="InterPro" id="IPR028098">
    <property type="entry name" value="Glyco_trans_4-like_N"/>
</dbReference>
<evidence type="ECO:0000256" key="7">
    <source>
        <dbReference type="ARBA" id="ARBA00023136"/>
    </source>
</evidence>
<keyword evidence="3 10" id="KW-0808">Transferase</keyword>
<comment type="subcellular location">
    <subcellularLocation>
        <location evidence="10">Endoplasmic reticulum membrane</location>
        <topology evidence="10">Single-pass membrane protein</topology>
    </subcellularLocation>
</comment>
<evidence type="ECO:0000313" key="13">
    <source>
        <dbReference type="EMBL" id="JAI65213.1"/>
    </source>
</evidence>
<keyword evidence="2 10" id="KW-0328">Glycosyltransferase</keyword>
<dbReference type="UniPathway" id="UPA00378"/>
<dbReference type="InterPro" id="IPR001296">
    <property type="entry name" value="Glyco_trans_1"/>
</dbReference>
<comment type="pathway">
    <text evidence="1 10">Protein modification; protein glycosylation.</text>
</comment>
<dbReference type="SUPFAM" id="SSF53756">
    <property type="entry name" value="UDP-Glycosyltransferase/glycogen phosphorylase"/>
    <property type="match status" value="1"/>
</dbReference>
<keyword evidence="4 10" id="KW-0812">Transmembrane</keyword>
<dbReference type="AlphaFoldDB" id="A0A0P4WF67"/>
<evidence type="ECO:0000256" key="3">
    <source>
        <dbReference type="ARBA" id="ARBA00022679"/>
    </source>
</evidence>
<feature type="domain" description="Glycosyltransferase subfamily 4-like N-terminal" evidence="12">
    <location>
        <begin position="13"/>
        <end position="189"/>
    </location>
</feature>
<dbReference type="PANTHER" id="PTHR45918">
    <property type="entry name" value="ALPHA-1,3/1,6-MANNOSYLTRANSFERASE ALG2"/>
    <property type="match status" value="1"/>
</dbReference>
<dbReference type="EC" id="2.4.1.257" evidence="10"/>
<dbReference type="GO" id="GO:0005789">
    <property type="term" value="C:endoplasmic reticulum membrane"/>
    <property type="evidence" value="ECO:0007669"/>
    <property type="project" value="UniProtKB-SubCell"/>
</dbReference>
<evidence type="ECO:0000256" key="6">
    <source>
        <dbReference type="ARBA" id="ARBA00022989"/>
    </source>
</evidence>
<evidence type="ECO:0000256" key="5">
    <source>
        <dbReference type="ARBA" id="ARBA00022824"/>
    </source>
</evidence>
<feature type="transmembrane region" description="Helical" evidence="10">
    <location>
        <begin position="81"/>
        <end position="101"/>
    </location>
</feature>
<evidence type="ECO:0000259" key="11">
    <source>
        <dbReference type="Pfam" id="PF00534"/>
    </source>
</evidence>
<keyword evidence="7 10" id="KW-0472">Membrane</keyword>
<feature type="domain" description="Glycosyl transferase family 1" evidence="11">
    <location>
        <begin position="213"/>
        <end position="378"/>
    </location>
</feature>
<dbReference type="CDD" id="cd03805">
    <property type="entry name" value="GT4_ALG2-like"/>
    <property type="match status" value="1"/>
</dbReference>
<accession>A0A0P4WF67</accession>
<dbReference type="EC" id="2.4.1.132" evidence="10"/>
<keyword evidence="5" id="KW-0256">Endoplasmic reticulum</keyword>
<dbReference type="FunFam" id="3.40.50.2000:FF:000085">
    <property type="entry name" value="alpha-1,3/1,6-mannosyltransferase ALG2"/>
    <property type="match status" value="1"/>
</dbReference>